<dbReference type="AlphaFoldDB" id="A0A6N6VGN5"/>
<comment type="caution">
    <text evidence="1">The sequence shown here is derived from an EMBL/GenBank/DDBJ whole genome shotgun (WGS) entry which is preliminary data.</text>
</comment>
<reference evidence="1 2" key="1">
    <citation type="submission" date="2019-09" db="EMBL/GenBank/DDBJ databases">
        <title>Parvibaculum sedimenti sp. nov., isolated from sediment.</title>
        <authorList>
            <person name="Wang Y."/>
        </authorList>
    </citation>
    <scope>NUCLEOTIDE SEQUENCE [LARGE SCALE GENOMIC DNA]</scope>
    <source>
        <strain evidence="1 2">HXT-9</strain>
    </source>
</reference>
<accession>A0A6N6VGN5</accession>
<dbReference type="RefSeq" id="WP_152216304.1">
    <property type="nucleotide sequence ID" value="NZ_JBAQYD010000156.1"/>
</dbReference>
<evidence type="ECO:0000313" key="2">
    <source>
        <dbReference type="Proteomes" id="UP000468901"/>
    </source>
</evidence>
<protein>
    <submittedName>
        <fullName evidence="1">Uncharacterized protein</fullName>
    </submittedName>
</protein>
<gene>
    <name evidence="1" type="ORF">F2P47_10475</name>
</gene>
<dbReference type="EMBL" id="WESC01000008">
    <property type="protein sequence ID" value="KAB7739924.1"/>
    <property type="molecule type" value="Genomic_DNA"/>
</dbReference>
<dbReference type="Proteomes" id="UP000468901">
    <property type="component" value="Unassembled WGS sequence"/>
</dbReference>
<proteinExistence type="predicted"/>
<organism evidence="1 2">
    <name type="scientific">Parvibaculum sedimenti</name>
    <dbReference type="NCBI Taxonomy" id="2608632"/>
    <lineage>
        <taxon>Bacteria</taxon>
        <taxon>Pseudomonadati</taxon>
        <taxon>Pseudomonadota</taxon>
        <taxon>Alphaproteobacteria</taxon>
        <taxon>Hyphomicrobiales</taxon>
        <taxon>Parvibaculaceae</taxon>
        <taxon>Parvibaculum</taxon>
    </lineage>
</organism>
<sequence>MTLYRVRMVLARNDEFPEGSNAHGYDLVVPLDEAGKLDPVSWKNHTKDCIVHRFWANAEDRRGILRHSGKNWFIDYDTKTEGDEEPFFKLERHEVKIGEYLSVTEPDGDSHTFRVVTLEPYVKK</sequence>
<keyword evidence="2" id="KW-1185">Reference proteome</keyword>
<evidence type="ECO:0000313" key="1">
    <source>
        <dbReference type="EMBL" id="KAB7739924.1"/>
    </source>
</evidence>
<name>A0A6N6VGN5_9HYPH</name>